<dbReference type="Pfam" id="PF13175">
    <property type="entry name" value="AAA_15"/>
    <property type="match status" value="1"/>
</dbReference>
<evidence type="ECO:0000313" key="2">
    <source>
        <dbReference type="EMBL" id="SHF14063.1"/>
    </source>
</evidence>
<name>A0A1M4Z7K7_9CLOT</name>
<dbReference type="GO" id="GO:0006302">
    <property type="term" value="P:double-strand break repair"/>
    <property type="evidence" value="ECO:0007669"/>
    <property type="project" value="TreeGrafter"/>
</dbReference>
<dbReference type="GO" id="GO:0000731">
    <property type="term" value="P:DNA synthesis involved in DNA repair"/>
    <property type="evidence" value="ECO:0007669"/>
    <property type="project" value="TreeGrafter"/>
</dbReference>
<evidence type="ECO:0000259" key="1">
    <source>
        <dbReference type="Pfam" id="PF13175"/>
    </source>
</evidence>
<dbReference type="InterPro" id="IPR027417">
    <property type="entry name" value="P-loop_NTPase"/>
</dbReference>
<gene>
    <name evidence="2" type="ORF">SAMN05443638_1392</name>
</gene>
<dbReference type="PANTHER" id="PTHR32182:SF22">
    <property type="entry name" value="ATP-DEPENDENT ENDONUCLEASE, OLD FAMILY-RELATED"/>
    <property type="match status" value="1"/>
</dbReference>
<dbReference type="PANTHER" id="PTHR32182">
    <property type="entry name" value="DNA REPLICATION AND REPAIR PROTEIN RECF"/>
    <property type="match status" value="1"/>
</dbReference>
<organism evidence="2 3">
    <name type="scientific">Clostridium fallax</name>
    <dbReference type="NCBI Taxonomy" id="1533"/>
    <lineage>
        <taxon>Bacteria</taxon>
        <taxon>Bacillati</taxon>
        <taxon>Bacillota</taxon>
        <taxon>Clostridia</taxon>
        <taxon>Eubacteriales</taxon>
        <taxon>Clostridiaceae</taxon>
        <taxon>Clostridium</taxon>
    </lineage>
</organism>
<dbReference type="AlphaFoldDB" id="A0A1M4Z7K7"/>
<dbReference type="Gene3D" id="3.40.50.300">
    <property type="entry name" value="P-loop containing nucleotide triphosphate hydrolases"/>
    <property type="match status" value="1"/>
</dbReference>
<reference evidence="2 3" key="1">
    <citation type="submission" date="2016-11" db="EMBL/GenBank/DDBJ databases">
        <authorList>
            <person name="Jaros S."/>
            <person name="Januszkiewicz K."/>
            <person name="Wedrychowicz H."/>
        </authorList>
    </citation>
    <scope>NUCLEOTIDE SEQUENCE [LARGE SCALE GENOMIC DNA]</scope>
    <source>
        <strain evidence="2 3">DSM 2631</strain>
    </source>
</reference>
<dbReference type="SUPFAM" id="SSF52540">
    <property type="entry name" value="P-loop containing nucleoside triphosphate hydrolases"/>
    <property type="match status" value="1"/>
</dbReference>
<dbReference type="OrthoDB" id="9810873at2"/>
<proteinExistence type="predicted"/>
<dbReference type="EMBL" id="FQVM01000039">
    <property type="protein sequence ID" value="SHF14063.1"/>
    <property type="molecule type" value="Genomic_DNA"/>
</dbReference>
<dbReference type="RefSeq" id="WP_072897696.1">
    <property type="nucleotide sequence ID" value="NZ_FQVM01000039.1"/>
</dbReference>
<feature type="domain" description="Endonuclease GajA/Old nuclease/RecF-like AAA" evidence="1">
    <location>
        <begin position="1"/>
        <end position="77"/>
    </location>
</feature>
<keyword evidence="3" id="KW-1185">Reference proteome</keyword>
<dbReference type="STRING" id="1533.SAMN05443638_1392"/>
<dbReference type="InterPro" id="IPR041685">
    <property type="entry name" value="AAA_GajA/Old/RecF-like"/>
</dbReference>
<accession>A0A1M4Z7K7</accession>
<sequence length="100" mass="11455">MKIDWIKIIGFRNYDNETINFSDKTLIIGANDVGKTNLIYALRLLFDKSLSEKDLELTNSDYNIFTKATEISITVKINNIWSYVNILDTKSQTFSCCTSS</sequence>
<evidence type="ECO:0000313" key="3">
    <source>
        <dbReference type="Proteomes" id="UP000184035"/>
    </source>
</evidence>
<protein>
    <submittedName>
        <fullName evidence="2">AAA ATPase domain-containing protein</fullName>
    </submittedName>
</protein>
<dbReference type="Proteomes" id="UP000184035">
    <property type="component" value="Unassembled WGS sequence"/>
</dbReference>